<organism evidence="1 2">
    <name type="scientific">Yersinia enterocolitica</name>
    <dbReference type="NCBI Taxonomy" id="630"/>
    <lineage>
        <taxon>Bacteria</taxon>
        <taxon>Pseudomonadati</taxon>
        <taxon>Pseudomonadota</taxon>
        <taxon>Gammaproteobacteria</taxon>
        <taxon>Enterobacterales</taxon>
        <taxon>Yersiniaceae</taxon>
        <taxon>Yersinia</taxon>
    </lineage>
</organism>
<dbReference type="EMBL" id="CPZF01000014">
    <property type="protein sequence ID" value="CNG45983.1"/>
    <property type="molecule type" value="Genomic_DNA"/>
</dbReference>
<reference evidence="1 2" key="1">
    <citation type="submission" date="2015-03" db="EMBL/GenBank/DDBJ databases">
        <authorList>
            <consortium name="Pathogen Informatics"/>
            <person name="Murphy D."/>
        </authorList>
    </citation>
    <scope>NUCLEOTIDE SEQUENCE [LARGE SCALE GENOMIC DNA]</scope>
    <source>
        <strain evidence="1 2">IP27818</strain>
    </source>
</reference>
<dbReference type="AlphaFoldDB" id="A0A9P1V4U9"/>
<sequence length="67" mass="7779">MAKTQEWFFSWNAYDLSTDEYLIEYSGSEVFVSDGTKSSVEVYEGQIEKYTNLRGNIRIHCLAFNPV</sequence>
<comment type="caution">
    <text evidence="1">The sequence shown here is derived from an EMBL/GenBank/DDBJ whole genome shotgun (WGS) entry which is preliminary data.</text>
</comment>
<gene>
    <name evidence="1" type="ORF">ERS137939_04090</name>
</gene>
<dbReference type="RefSeq" id="WP_050132207.1">
    <property type="nucleotide sequence ID" value="NZ_CP124238.1"/>
</dbReference>
<accession>A0A9P1V4U9</accession>
<proteinExistence type="predicted"/>
<name>A0A9P1V4U9_YEREN</name>
<evidence type="ECO:0000313" key="2">
    <source>
        <dbReference type="Proteomes" id="UP000041356"/>
    </source>
</evidence>
<protein>
    <submittedName>
        <fullName evidence="1">Uncharacterized protein</fullName>
    </submittedName>
</protein>
<evidence type="ECO:0000313" key="1">
    <source>
        <dbReference type="EMBL" id="CNG45983.1"/>
    </source>
</evidence>
<dbReference type="Proteomes" id="UP000041356">
    <property type="component" value="Unassembled WGS sequence"/>
</dbReference>